<dbReference type="eggNOG" id="ENOG502T5GM">
    <property type="taxonomic scope" value="Eukaryota"/>
</dbReference>
<dbReference type="HOGENOM" id="CLU_1001151_0_0_1"/>
<sequence>MGFDRLLMFFALIFCVSAQLYVLDANALFNTKYDRSITVNAGDRVFIGEHINDANESPSYYVNISDAHTSKKTYKQQVVSAIEEMLEMNKNETVFELRTHHANNHLQANGKYRKDSEEEQGMFKSAIKYGARVASEVITLFLSNAFSGRTSTHLTHKVNQYKRGTECLVVTKPLPLGRTGMFGACMTGGKRCNTQKAEEQIDKAATWASNSVDKFLFKTAFRIAFLNDVSWNICIKVVRNEDYDSYGEVLETLEEMSCPKGYCQGDAFDELPIKHSEL</sequence>
<dbReference type="RefSeq" id="XP_003868127.1">
    <property type="nucleotide sequence ID" value="XM_003868079.1"/>
</dbReference>
<keyword evidence="3" id="KW-1185">Reference proteome</keyword>
<protein>
    <submittedName>
        <fullName evidence="2">Coq6 protein</fullName>
    </submittedName>
</protein>
<dbReference type="EMBL" id="HE681720">
    <property type="protein sequence ID" value="CCG22692.1"/>
    <property type="molecule type" value="Genomic_DNA"/>
</dbReference>
<organism evidence="2 3">
    <name type="scientific">Candida orthopsilosis (strain 90-125)</name>
    <name type="common">Yeast</name>
    <dbReference type="NCBI Taxonomy" id="1136231"/>
    <lineage>
        <taxon>Eukaryota</taxon>
        <taxon>Fungi</taxon>
        <taxon>Dikarya</taxon>
        <taxon>Ascomycota</taxon>
        <taxon>Saccharomycotina</taxon>
        <taxon>Pichiomycetes</taxon>
        <taxon>Debaryomycetaceae</taxon>
        <taxon>Candida/Lodderomyces clade</taxon>
        <taxon>Candida</taxon>
    </lineage>
</organism>
<dbReference type="KEGG" id="cot:CORT_0B09880"/>
<reference evidence="2 3" key="1">
    <citation type="journal article" date="2012" name="PLoS ONE">
        <title>Sequence and analysis of the genome of the pathogenic yeast Candida orthopsilosis.</title>
        <authorList>
            <person name="Riccombeni A."/>
            <person name="Vidanes G."/>
            <person name="Proux-Wera E."/>
            <person name="Wolfe K.H."/>
            <person name="Butler G."/>
        </authorList>
    </citation>
    <scope>NUCLEOTIDE SEQUENCE [LARGE SCALE GENOMIC DNA]</scope>
    <source>
        <strain evidence="2 3">Co 90-125</strain>
    </source>
</reference>
<dbReference type="OrthoDB" id="10598473at2759"/>
<gene>
    <name evidence="2" type="ORF">CORT_0B09880</name>
</gene>
<name>H8X0I0_CANO9</name>
<keyword evidence="1" id="KW-0732">Signal</keyword>
<proteinExistence type="predicted"/>
<feature type="chain" id="PRO_5003617078" evidence="1">
    <location>
        <begin position="19"/>
        <end position="278"/>
    </location>
</feature>
<dbReference type="AlphaFoldDB" id="H8X0I0"/>
<dbReference type="GeneID" id="14538472"/>
<evidence type="ECO:0000256" key="1">
    <source>
        <dbReference type="SAM" id="SignalP"/>
    </source>
</evidence>
<accession>H8X0I0</accession>
<dbReference type="Proteomes" id="UP000005018">
    <property type="component" value="Chromosome 2"/>
</dbReference>
<feature type="signal peptide" evidence="1">
    <location>
        <begin position="1"/>
        <end position="18"/>
    </location>
</feature>
<evidence type="ECO:0000313" key="2">
    <source>
        <dbReference type="EMBL" id="CCG22692.1"/>
    </source>
</evidence>
<evidence type="ECO:0000313" key="3">
    <source>
        <dbReference type="Proteomes" id="UP000005018"/>
    </source>
</evidence>